<keyword evidence="3" id="KW-0963">Cytoplasm</keyword>
<dbReference type="GO" id="GO:0010387">
    <property type="term" value="P:COP9 signalosome assembly"/>
    <property type="evidence" value="ECO:0007669"/>
    <property type="project" value="InterPro"/>
</dbReference>
<keyword evidence="4" id="KW-0736">Signalosome</keyword>
<dbReference type="Gene3D" id="1.25.40.990">
    <property type="match status" value="1"/>
</dbReference>
<sequence>MAAAVATPDFQQLSLDLERQELENGNSPCTATQYSQLLALYLLQCDLCNAKFLWKRIPQTVKQGCAELSSIWAVGQKMWLKDFTGTYEALQKDWSEDVKVIMTSLQNCVRKRALRLVRLAYSSIGADDFATFVGMPVDKAIQAAQSEGWEVDLQNRIITPEKLEPPPAPTIMSDQHLSVLTDYVTFMEN</sequence>
<proteinExistence type="predicted"/>
<protein>
    <recommendedName>
        <fullName evidence="6">CSN8/PSMD8/EIF3K domain-containing protein</fullName>
    </recommendedName>
</protein>
<evidence type="ECO:0000256" key="3">
    <source>
        <dbReference type="ARBA" id="ARBA00022490"/>
    </source>
</evidence>
<dbReference type="STRING" id="188477.A0A3S0ZTD2"/>
<dbReference type="GO" id="GO:0000338">
    <property type="term" value="P:protein deneddylation"/>
    <property type="evidence" value="ECO:0007669"/>
    <property type="project" value="InterPro"/>
</dbReference>
<dbReference type="GO" id="GO:0008180">
    <property type="term" value="C:COP9 signalosome"/>
    <property type="evidence" value="ECO:0007669"/>
    <property type="project" value="UniProtKB-KW"/>
</dbReference>
<evidence type="ECO:0000313" key="8">
    <source>
        <dbReference type="Proteomes" id="UP000271974"/>
    </source>
</evidence>
<dbReference type="OrthoDB" id="5351233at2759"/>
<dbReference type="Proteomes" id="UP000271974">
    <property type="component" value="Unassembled WGS sequence"/>
</dbReference>
<dbReference type="Pfam" id="PF10075">
    <property type="entry name" value="CSN8_PSD8_EIF3K"/>
    <property type="match status" value="1"/>
</dbReference>
<organism evidence="7 8">
    <name type="scientific">Elysia chlorotica</name>
    <name type="common">Eastern emerald elysia</name>
    <name type="synonym">Sea slug</name>
    <dbReference type="NCBI Taxonomy" id="188477"/>
    <lineage>
        <taxon>Eukaryota</taxon>
        <taxon>Metazoa</taxon>
        <taxon>Spiralia</taxon>
        <taxon>Lophotrochozoa</taxon>
        <taxon>Mollusca</taxon>
        <taxon>Gastropoda</taxon>
        <taxon>Heterobranchia</taxon>
        <taxon>Euthyneura</taxon>
        <taxon>Panpulmonata</taxon>
        <taxon>Sacoglossa</taxon>
        <taxon>Placobranchoidea</taxon>
        <taxon>Plakobranchidae</taxon>
        <taxon>Elysia</taxon>
    </lineage>
</organism>
<dbReference type="AlphaFoldDB" id="A0A3S0ZTD2"/>
<evidence type="ECO:0000256" key="5">
    <source>
        <dbReference type="ARBA" id="ARBA00023242"/>
    </source>
</evidence>
<comment type="subcellular location">
    <subcellularLocation>
        <location evidence="2">Cytoplasm</location>
    </subcellularLocation>
    <subcellularLocation>
        <location evidence="1">Nucleus</location>
    </subcellularLocation>
</comment>
<evidence type="ECO:0000259" key="6">
    <source>
        <dbReference type="Pfam" id="PF10075"/>
    </source>
</evidence>
<name>A0A3S0ZTD2_ELYCH</name>
<gene>
    <name evidence="7" type="ORF">EGW08_009900</name>
</gene>
<dbReference type="PANTHER" id="PTHR13339:SF0">
    <property type="entry name" value="COP9 SIGNALOSOME COMPLEX SUBUNIT 8"/>
    <property type="match status" value="1"/>
</dbReference>
<dbReference type="PANTHER" id="PTHR13339">
    <property type="entry name" value="COP9 SIGNALOSOME COMPLEX SUBUNIT 8"/>
    <property type="match status" value="1"/>
</dbReference>
<keyword evidence="8" id="KW-1185">Reference proteome</keyword>
<evidence type="ECO:0000313" key="7">
    <source>
        <dbReference type="EMBL" id="RUS82347.1"/>
    </source>
</evidence>
<reference evidence="7 8" key="1">
    <citation type="submission" date="2019-01" db="EMBL/GenBank/DDBJ databases">
        <title>A draft genome assembly of the solar-powered sea slug Elysia chlorotica.</title>
        <authorList>
            <person name="Cai H."/>
            <person name="Li Q."/>
            <person name="Fang X."/>
            <person name="Li J."/>
            <person name="Curtis N.E."/>
            <person name="Altenburger A."/>
            <person name="Shibata T."/>
            <person name="Feng M."/>
            <person name="Maeda T."/>
            <person name="Schwartz J.A."/>
            <person name="Shigenobu S."/>
            <person name="Lundholm N."/>
            <person name="Nishiyama T."/>
            <person name="Yang H."/>
            <person name="Hasebe M."/>
            <person name="Li S."/>
            <person name="Pierce S.K."/>
            <person name="Wang J."/>
        </authorList>
    </citation>
    <scope>NUCLEOTIDE SEQUENCE [LARGE SCALE GENOMIC DNA]</scope>
    <source>
        <strain evidence="7">EC2010</strain>
        <tissue evidence="7">Whole organism of an adult</tissue>
    </source>
</reference>
<comment type="caution">
    <text evidence="7">The sequence shown here is derived from an EMBL/GenBank/DDBJ whole genome shotgun (WGS) entry which is preliminary data.</text>
</comment>
<dbReference type="EMBL" id="RQTK01000290">
    <property type="protein sequence ID" value="RUS82347.1"/>
    <property type="molecule type" value="Genomic_DNA"/>
</dbReference>
<feature type="domain" description="CSN8/PSMD8/EIF3K" evidence="6">
    <location>
        <begin position="31"/>
        <end position="166"/>
    </location>
</feature>
<evidence type="ECO:0000256" key="2">
    <source>
        <dbReference type="ARBA" id="ARBA00004496"/>
    </source>
</evidence>
<dbReference type="InterPro" id="IPR033205">
    <property type="entry name" value="COP9_CSN8"/>
</dbReference>
<evidence type="ECO:0000256" key="4">
    <source>
        <dbReference type="ARBA" id="ARBA00022790"/>
    </source>
</evidence>
<dbReference type="GO" id="GO:0005737">
    <property type="term" value="C:cytoplasm"/>
    <property type="evidence" value="ECO:0007669"/>
    <property type="project" value="UniProtKB-SubCell"/>
</dbReference>
<dbReference type="InterPro" id="IPR033464">
    <property type="entry name" value="CSN8_PSD8_EIF3K"/>
</dbReference>
<keyword evidence="5" id="KW-0539">Nucleus</keyword>
<accession>A0A3S0ZTD2</accession>
<evidence type="ECO:0000256" key="1">
    <source>
        <dbReference type="ARBA" id="ARBA00004123"/>
    </source>
</evidence>